<organism evidence="2 3">
    <name type="scientific">Bowmanella denitrificans</name>
    <dbReference type="NCBI Taxonomy" id="366582"/>
    <lineage>
        <taxon>Bacteria</taxon>
        <taxon>Pseudomonadati</taxon>
        <taxon>Pseudomonadota</taxon>
        <taxon>Gammaproteobacteria</taxon>
        <taxon>Alteromonadales</taxon>
        <taxon>Alteromonadaceae</taxon>
        <taxon>Bowmanella</taxon>
    </lineage>
</organism>
<name>A0ABN0WKI8_9ALTE</name>
<comment type="caution">
    <text evidence="2">The sequence shown here is derived from an EMBL/GenBank/DDBJ whole genome shotgun (WGS) entry which is preliminary data.</text>
</comment>
<keyword evidence="1" id="KW-0732">Signal</keyword>
<gene>
    <name evidence="2" type="ORF">GCM10009092_00880</name>
</gene>
<dbReference type="Proteomes" id="UP001501757">
    <property type="component" value="Unassembled WGS sequence"/>
</dbReference>
<evidence type="ECO:0000256" key="1">
    <source>
        <dbReference type="SAM" id="SignalP"/>
    </source>
</evidence>
<sequence>MPILLLLLLFSPFLSAQMTQTDMDYIWITPDPPGKTHKNINELGTKTATFQLLADAAPDKSYFVLIANTSRAIQMLEEMDNACAGNKVRSSDRVDKFPVTRLPQTLFPGLHLYVNKRNKLADQLTQIQQDKGTIHITDVLELVGEKQFGLVGGRSYGDQLDSQFKQPKWQTKFWTRTSADMAAGMLDMLLQGRVSAVMEYPNSAFHYSRQLDLDQDLISFKVAEAPQQAQGFIFCSNSAKGRLLVAFFDTLISRVSKQRAYLDAHLNWMPSMDKQHFIEFYNQVYGTAFQLSDSTD</sequence>
<dbReference type="EMBL" id="BAAAEI010000001">
    <property type="protein sequence ID" value="GAA0340195.1"/>
    <property type="molecule type" value="Genomic_DNA"/>
</dbReference>
<keyword evidence="3" id="KW-1185">Reference proteome</keyword>
<evidence type="ECO:0008006" key="4">
    <source>
        <dbReference type="Google" id="ProtNLM"/>
    </source>
</evidence>
<accession>A0ABN0WKI8</accession>
<dbReference type="RefSeq" id="WP_343840358.1">
    <property type="nucleotide sequence ID" value="NZ_BAAAEI010000001.1"/>
</dbReference>
<protein>
    <recommendedName>
        <fullName evidence="4">Solute-binding protein family 3/N-terminal domain-containing protein</fullName>
    </recommendedName>
</protein>
<feature type="signal peptide" evidence="1">
    <location>
        <begin position="1"/>
        <end position="16"/>
    </location>
</feature>
<proteinExistence type="predicted"/>
<reference evidence="2 3" key="1">
    <citation type="journal article" date="2019" name="Int. J. Syst. Evol. Microbiol.">
        <title>The Global Catalogue of Microorganisms (GCM) 10K type strain sequencing project: providing services to taxonomists for standard genome sequencing and annotation.</title>
        <authorList>
            <consortium name="The Broad Institute Genomics Platform"/>
            <consortium name="The Broad Institute Genome Sequencing Center for Infectious Disease"/>
            <person name="Wu L."/>
            <person name="Ma J."/>
        </authorList>
    </citation>
    <scope>NUCLEOTIDE SEQUENCE [LARGE SCALE GENOMIC DNA]</scope>
    <source>
        <strain evidence="2 3">JCM 13378</strain>
    </source>
</reference>
<evidence type="ECO:0000313" key="2">
    <source>
        <dbReference type="EMBL" id="GAA0340195.1"/>
    </source>
</evidence>
<dbReference type="SUPFAM" id="SSF53850">
    <property type="entry name" value="Periplasmic binding protein-like II"/>
    <property type="match status" value="1"/>
</dbReference>
<feature type="chain" id="PRO_5046333562" description="Solute-binding protein family 3/N-terminal domain-containing protein" evidence="1">
    <location>
        <begin position="17"/>
        <end position="296"/>
    </location>
</feature>
<evidence type="ECO:0000313" key="3">
    <source>
        <dbReference type="Proteomes" id="UP001501757"/>
    </source>
</evidence>